<dbReference type="CDD" id="cd00833">
    <property type="entry name" value="PKS"/>
    <property type="match status" value="2"/>
</dbReference>
<dbReference type="SUPFAM" id="SSF47336">
    <property type="entry name" value="ACP-like"/>
    <property type="match status" value="2"/>
</dbReference>
<dbReference type="InterPro" id="IPR001227">
    <property type="entry name" value="Ac_transferase_dom_sf"/>
</dbReference>
<dbReference type="Gene3D" id="3.30.70.250">
    <property type="entry name" value="Malonyl-CoA ACP transacylase, ACP-binding"/>
    <property type="match status" value="1"/>
</dbReference>
<evidence type="ECO:0000256" key="3">
    <source>
        <dbReference type="ARBA" id="ARBA00022553"/>
    </source>
</evidence>
<dbReference type="FunFam" id="1.10.1200.10:FF:000016">
    <property type="entry name" value="Non-ribosomal peptide synthase"/>
    <property type="match status" value="1"/>
</dbReference>
<gene>
    <name evidence="12" type="ORF">HT134_19235</name>
</gene>
<dbReference type="InterPro" id="IPR016036">
    <property type="entry name" value="Malonyl_transacylase_ACP-bd"/>
</dbReference>
<dbReference type="InterPro" id="IPR016035">
    <property type="entry name" value="Acyl_Trfase/lysoPLipase"/>
</dbReference>
<feature type="compositionally biased region" description="Low complexity" evidence="9">
    <location>
        <begin position="1216"/>
        <end position="1234"/>
    </location>
</feature>
<feature type="region of interest" description="Disordered" evidence="9">
    <location>
        <begin position="1196"/>
        <end position="1241"/>
    </location>
</feature>
<dbReference type="SMART" id="SM00822">
    <property type="entry name" value="PKS_KR"/>
    <property type="match status" value="2"/>
</dbReference>
<dbReference type="Gene3D" id="3.40.50.720">
    <property type="entry name" value="NAD(P)-binding Rossmann-like Domain"/>
    <property type="match status" value="2"/>
</dbReference>
<dbReference type="SMART" id="SM00823">
    <property type="entry name" value="PKS_PP"/>
    <property type="match status" value="2"/>
</dbReference>
<evidence type="ECO:0000259" key="10">
    <source>
        <dbReference type="PROSITE" id="PS50075"/>
    </source>
</evidence>
<dbReference type="PROSITE" id="PS00012">
    <property type="entry name" value="PHOSPHOPANTETHEINE"/>
    <property type="match status" value="2"/>
</dbReference>
<feature type="region of interest" description="Disordered" evidence="9">
    <location>
        <begin position="1507"/>
        <end position="1539"/>
    </location>
</feature>
<keyword evidence="8" id="KW-0012">Acyltransferase</keyword>
<name>A0A7Y6MBZ5_9ACTN</name>
<keyword evidence="6" id="KW-0443">Lipid metabolism</keyword>
<dbReference type="SMART" id="SM00825">
    <property type="entry name" value="PKS_KS"/>
    <property type="match status" value="2"/>
</dbReference>
<dbReference type="InterPro" id="IPR032821">
    <property type="entry name" value="PKS_assoc"/>
</dbReference>
<dbReference type="GO" id="GO:0004312">
    <property type="term" value="F:fatty acid synthase activity"/>
    <property type="evidence" value="ECO:0007669"/>
    <property type="project" value="TreeGrafter"/>
</dbReference>
<dbReference type="InterPro" id="IPR029058">
    <property type="entry name" value="AB_hydrolase_fold"/>
</dbReference>
<dbReference type="InterPro" id="IPR009081">
    <property type="entry name" value="PP-bd_ACP"/>
</dbReference>
<evidence type="ECO:0000256" key="8">
    <source>
        <dbReference type="ARBA" id="ARBA00023315"/>
    </source>
</evidence>
<evidence type="ECO:0000256" key="7">
    <source>
        <dbReference type="ARBA" id="ARBA00023268"/>
    </source>
</evidence>
<keyword evidence="13" id="KW-1185">Reference proteome</keyword>
<dbReference type="SUPFAM" id="SSF55048">
    <property type="entry name" value="Probable ACP-binding domain of malonyl-CoA ACP transacylase"/>
    <property type="match status" value="2"/>
</dbReference>
<protein>
    <submittedName>
        <fullName evidence="12">SDR family NAD(P)-dependent oxidoreductase</fullName>
    </submittedName>
</protein>
<keyword evidence="2" id="KW-0596">Phosphopantetheine</keyword>
<dbReference type="Pfam" id="PF16197">
    <property type="entry name" value="KAsynt_C_assoc"/>
    <property type="match status" value="1"/>
</dbReference>
<feature type="domain" description="Ketosynthase family 3 (KS3)" evidence="11">
    <location>
        <begin position="1657"/>
        <end position="2085"/>
    </location>
</feature>
<feature type="compositionally biased region" description="Pro residues" evidence="9">
    <location>
        <begin position="1528"/>
        <end position="1539"/>
    </location>
</feature>
<evidence type="ECO:0000256" key="1">
    <source>
        <dbReference type="ARBA" id="ARBA00001957"/>
    </source>
</evidence>
<dbReference type="Gene3D" id="3.40.50.1820">
    <property type="entry name" value="alpha/beta hydrolase"/>
    <property type="match status" value="1"/>
</dbReference>
<dbReference type="Gene3D" id="1.10.1200.10">
    <property type="entry name" value="ACP-like"/>
    <property type="match status" value="1"/>
</dbReference>
<evidence type="ECO:0000256" key="4">
    <source>
        <dbReference type="ARBA" id="ARBA00022679"/>
    </source>
</evidence>
<dbReference type="Pfam" id="PF02801">
    <property type="entry name" value="Ketoacyl-synt_C"/>
    <property type="match status" value="2"/>
</dbReference>
<evidence type="ECO:0000313" key="13">
    <source>
        <dbReference type="Proteomes" id="UP000546126"/>
    </source>
</evidence>
<dbReference type="Pfam" id="PF00698">
    <property type="entry name" value="Acyl_transf_1"/>
    <property type="match status" value="2"/>
</dbReference>
<dbReference type="InterPro" id="IPR006162">
    <property type="entry name" value="Ppantetheine_attach_site"/>
</dbReference>
<dbReference type="Pfam" id="PF00109">
    <property type="entry name" value="ketoacyl-synt"/>
    <property type="match status" value="2"/>
</dbReference>
<dbReference type="Gene3D" id="3.40.366.10">
    <property type="entry name" value="Malonyl-Coenzyme A Acyl Carrier Protein, domain 2"/>
    <property type="match status" value="2"/>
</dbReference>
<evidence type="ECO:0000256" key="2">
    <source>
        <dbReference type="ARBA" id="ARBA00022450"/>
    </source>
</evidence>
<sequence length="3240" mass="335706">MIDDIDEIDGESSGNDIAIVGMSGRFPGASDVAGLWSVIRSGGSGITRFTDDELRAAGVPEELIADPSYVKASPVIDGVELFDAGFFGIGPKEAQILDPQHRLFLEHGWTALEDAGCDPTRFDGAVGVFAGCAHSSYMQNNLLPSGVSAVMGELAVGLANDKDSLTTRVAHTLGLSGPSYGVQSYCSTSLVAVCAAATSLASFECDLALAGGVAVNVPHRVGYLYQQGGIAPPDGECRAFDAGGLGAPLGSGVGVVALRRLEDALADGDQIYAVLRGWAVNNDAGRKVGFTAPGVQGQAAVMAEALASAGLTPADIDYVEAHGTGTALGDAAELAALQQVFRDESLLVGSVKTNLGHLDRAAGVTNLIKVALSLRHDEIPPTVNLTDPNPQLASGQARLEIVTGLRRWPREAGRTRRAGVSAFGIGGTNAHVVVEEAPLVPRTEEPPRPELLVWSARTASAADAMTERLAAHLAADGSAHRLADVAHTLQTGRQVFAHRRMAVASSTAEAAERIRSGAVLGGAGSRADRPVAFLIAGTGEQYPGMAAELYESEPVFRAALDKCRAELRRRTGGEDPLAEMIGPRRGGEGDALGRLLGRASAPAAAPPTRVLQPALFAVEYALARLVQSWGVEPAALAGYSLGEYVAACLAGVMSLESAVALVAHRAALIDELPPGEMCAVPLAAAGLRERLAGVTGVDVAAVSGPELTVLAGEPAAMAAARALLEADGVPCRPLAAGHAFHSRMMEPLRERLTAWIAENVPLHAPRVPVVSNVTGALATAAQLTDPAYWAEHMCATVRFDEVLGTLLRLDGDAALLEIGPGQSLGAMARGHRDCPPDRWPLVVATLPGADDPRPAGEVLAEAAGRLWLAGAPIDWSGYRQDRPVAKVGLPTYPFERERYWIDPPSQGAAPAAVAVAAGRRASDGAASGVAPQGAASGTVPQGATSGVAPQAAASGVVPQGLNGAAPSTGGLGAVPARRAHVELLVPEWIPAVLPESGTPARVGRCVLVSGGAGDGAVAEDPDGRETEADPGRADAQVAGALARSLRAHGVDVVTVTGQDDFAALTRGPDASAPATVVDLRLLAPATDGVGGGLVPVARLLAALGERGGDGTRVLLVTRGGQAAAGGEVPDAAHAAAATLPMVANQEYLSLDCAAVDLDPDAGVQAVADALTGEILNPSGEVFVAYRDGTRLVRVFTPSEPPASASEPPASEPPASGPLASGPPASGPLASEPLASEPPAPPAAGGTYLVTGGLGDVGLIVAEHLARAGAARLVLTSRAGLPAEPGDPRRAAVERIRALGAEVLTPAVDVTDAAAMRATLAGLTGAEHGAHRLDGVVHAAADTRPGGFRPLRDLDEEAVARHLAAKVTGAQVLEQVLGELPADRAPRFCLVFSSTSAVLGGITFGSYAAANAALTALAHRGHSAWAQGRTPTRWVAASWDTWAVTLDRLEGGMGAAMAAHSMSAAESLAAFDRLTAVTRPGLVVAAGGLDDRLPRSVPAATALLAGAAPGARAGEEGTSAGAGDRFPRPELPQPYTPPQSPVEHALAALWSEVLGVEPVGTRDNFFDLGGNSLVALQMLALVKQRFGVAVPTVALFEAPTVGTLAVILDERGATTAPEAATAATVAEPAPTPAVRVGERATPAVRVVGERARSATEDDRRIAIIGMAGRFPGAPDVATFWRNLNDGVESISFFSEEELLAAGADPEQIKDPAYVPARPVLDDVSGFDAAFFGMSPRMAAITDPQQRAFLEVCWEALEQGGYAAPEHRGRVGVFGGANISTYLLRMTDHLLGGGQNEFSGFEVIMGNDKDALTTTVSYLFDLYGPSVAVQTFCSTSLVAAHLAVQSLRAGDCELALAGGVSIRVPDRVGHLYGPGGQESPDGHVRAFDAAAKGSMFGDGAAAVLLKRLPDAIRDGDHVWAVIRGSAMNNDGALKVGYTAPSVVGQSRVIADAMADAGVTGEDISYVEAHGTATELGDPIEVAALTRAFGATRERRYCPIGSVKTNVGHLDRAAGASGLIKTSLAAHHGIIPPSLHYTSPNPEIDFDGSPFYVNAELSPWRTRDGRPRLAGLNSLGMGGTNVHMVIEEPPARDAGAAGTGRRYEVVAVSARTAAAADEACRRLGRHLGAEPGARLADVAYTLQVGRKTFEHRRAVVAGDVASAATTLDGRRADDLLGRVETVQGRQVAFLFAGVGEQYPGLAGDLYRHEPAFRAALDECLAHLAGALDGVVDAAELADLLTGERGGSGGLAALLGRAAPAGNGREAALRRTEVVQPALFAVEYALARTLMAWGLQPRLMLGYSLGEYVAACLSGVLSLPDAVALVAYRARLIARMPAGSMLAVSLPPERLRARFRLDGRGLDVAAVNGPQVTVVAGPAEDVERLAADLRAAEVPCRPLETTHAFHSRMLEPLAEELTRWVTANVRLNPPALPYVSNLTGAVADAALVQDPGYWARHMCGTVRFADGIGTLLADPGLAVVEIGPGQSLGAMVRGAGCPPERWPLVTHTLPAASDTRPGDEALAGALARLWLCGVTLDWDAYHGRTPEGPREGLPGRVPLPTYPFQRQRYWIDPPAGARGPAGAPAAEAPADLFEAITSLPKLPEEQWLYLPVWRQTAPPAAAERQPGSWLVFTRDGLADEAADRLRAAVAPTGAAVTVVRPGDAYTATADGCTIRPGDVADTLALLRDLRLTGRPLDRVVHLWTLDASATPEEAVDLGLRTLVALARAAGESGIGAWSLDVAVAGTQPVLGDEVADPYGATLLGPCAVIPLEYPGVTTRLVDLPAGPGPRDLDGLAAELARPQSERTVALRRGRRWIPGYDPLPAPPPRTEPLREGGVYLVTGGLGGIALGLAEHLVRACRARLVLLARHGLPPRAEWPGILSGDTHAGDTTRRRVRAVAELEALGAEVEIVTGDVSRPEDVRRAVDTAVARFGALHGVLHAAGVPAMGLMQFKRPEELDEVLAPKLAGTLALAEALRLGRPDEVELDLLVLFSSITSATGGGPGQVDYCAANAFLDAYAHRLAATGRRVVSVGWGEWTWNAWEAGLAGYEEALRDFFRQNRARVGITFDDGWRSLLRALATGEPRVVVSTQDFPTLVRGSSEFTVDVVTSPAMGGASGERHPRPELLTAYQEPDGHAEQTIAAIWGESLRLDRVGVLDNFFELGGNSLLGVAIVAAVRRAFELDELPPHVLYEAPTVAALSRTVEALASGAAPALAGSGGGSQVRAQLRRSGLEASAARRRGR</sequence>
<feature type="domain" description="Carrier" evidence="10">
    <location>
        <begin position="3129"/>
        <end position="3205"/>
    </location>
</feature>
<dbReference type="PROSITE" id="PS52004">
    <property type="entry name" value="KS3_2"/>
    <property type="match status" value="2"/>
</dbReference>
<keyword evidence="7" id="KW-0511">Multifunctional enzyme</keyword>
<dbReference type="InterPro" id="IPR057326">
    <property type="entry name" value="KR_dom"/>
</dbReference>
<feature type="region of interest" description="Disordered" evidence="9">
    <location>
        <begin position="924"/>
        <end position="946"/>
    </location>
</feature>
<keyword evidence="3" id="KW-0597">Phosphoprotein</keyword>
<dbReference type="GO" id="GO:0031177">
    <property type="term" value="F:phosphopantetheine binding"/>
    <property type="evidence" value="ECO:0007669"/>
    <property type="project" value="InterPro"/>
</dbReference>
<organism evidence="12 13">
    <name type="scientific">Nonomuraea rhodomycinica</name>
    <dbReference type="NCBI Taxonomy" id="1712872"/>
    <lineage>
        <taxon>Bacteria</taxon>
        <taxon>Bacillati</taxon>
        <taxon>Actinomycetota</taxon>
        <taxon>Actinomycetes</taxon>
        <taxon>Streptosporangiales</taxon>
        <taxon>Streptosporangiaceae</taxon>
        <taxon>Nonomuraea</taxon>
    </lineage>
</organism>
<dbReference type="EMBL" id="JABWGO010000004">
    <property type="protein sequence ID" value="NUW42257.1"/>
    <property type="molecule type" value="Genomic_DNA"/>
</dbReference>
<dbReference type="InterPro" id="IPR014030">
    <property type="entry name" value="Ketoacyl_synth_N"/>
</dbReference>
<evidence type="ECO:0000256" key="5">
    <source>
        <dbReference type="ARBA" id="ARBA00022832"/>
    </source>
</evidence>
<dbReference type="InterPro" id="IPR020806">
    <property type="entry name" value="PKS_PP-bd"/>
</dbReference>
<dbReference type="CDD" id="cd08953">
    <property type="entry name" value="KR_2_SDR_x"/>
    <property type="match status" value="1"/>
</dbReference>
<accession>A0A7Y6MBZ5</accession>
<dbReference type="InterPro" id="IPR036736">
    <property type="entry name" value="ACP-like_sf"/>
</dbReference>
<dbReference type="Pfam" id="PF08659">
    <property type="entry name" value="KR"/>
    <property type="match status" value="2"/>
</dbReference>
<dbReference type="SUPFAM" id="SSF53901">
    <property type="entry name" value="Thiolase-like"/>
    <property type="match status" value="2"/>
</dbReference>
<dbReference type="Proteomes" id="UP000546126">
    <property type="component" value="Unassembled WGS sequence"/>
</dbReference>
<evidence type="ECO:0000256" key="9">
    <source>
        <dbReference type="SAM" id="MobiDB-lite"/>
    </source>
</evidence>
<dbReference type="Gene3D" id="3.30.70.3290">
    <property type="match status" value="2"/>
</dbReference>
<dbReference type="SMART" id="SM00827">
    <property type="entry name" value="PKS_AT"/>
    <property type="match status" value="2"/>
</dbReference>
<dbReference type="PANTHER" id="PTHR43775">
    <property type="entry name" value="FATTY ACID SYNTHASE"/>
    <property type="match status" value="1"/>
</dbReference>
<dbReference type="InterPro" id="IPR013968">
    <property type="entry name" value="PKS_KR"/>
</dbReference>
<dbReference type="FunFam" id="3.40.47.10:FF:000042">
    <property type="entry name" value="Polyketide synthase Pks13"/>
    <property type="match status" value="2"/>
</dbReference>
<feature type="domain" description="Ketosynthase family 3 (KS3)" evidence="11">
    <location>
        <begin position="14"/>
        <end position="436"/>
    </location>
</feature>
<evidence type="ECO:0000313" key="12">
    <source>
        <dbReference type="EMBL" id="NUW42257.1"/>
    </source>
</evidence>
<reference evidence="12 13" key="1">
    <citation type="submission" date="2020-06" db="EMBL/GenBank/DDBJ databases">
        <authorList>
            <person name="Chanama M."/>
        </authorList>
    </citation>
    <scope>NUCLEOTIDE SEQUENCE [LARGE SCALE GENOMIC DNA]</scope>
    <source>
        <strain evidence="12 13">TBRC6557</strain>
    </source>
</reference>
<dbReference type="InterPro" id="IPR050091">
    <property type="entry name" value="PKS_NRPS_Biosynth_Enz"/>
</dbReference>
<dbReference type="SUPFAM" id="SSF51735">
    <property type="entry name" value="NAD(P)-binding Rossmann-fold domains"/>
    <property type="match status" value="4"/>
</dbReference>
<dbReference type="Pfam" id="PF00550">
    <property type="entry name" value="PP-binding"/>
    <property type="match status" value="2"/>
</dbReference>
<dbReference type="Gene3D" id="3.40.47.10">
    <property type="match status" value="2"/>
</dbReference>
<evidence type="ECO:0000256" key="6">
    <source>
        <dbReference type="ARBA" id="ARBA00023098"/>
    </source>
</evidence>
<evidence type="ECO:0000259" key="11">
    <source>
        <dbReference type="PROSITE" id="PS52004"/>
    </source>
</evidence>
<dbReference type="PROSITE" id="PS50075">
    <property type="entry name" value="CARRIER"/>
    <property type="match status" value="2"/>
</dbReference>
<dbReference type="RefSeq" id="WP_175601808.1">
    <property type="nucleotide sequence ID" value="NZ_JABWGO010000004.1"/>
</dbReference>
<dbReference type="GO" id="GO:0044550">
    <property type="term" value="P:secondary metabolite biosynthetic process"/>
    <property type="evidence" value="ECO:0007669"/>
    <property type="project" value="UniProtKB-ARBA"/>
</dbReference>
<dbReference type="InterPro" id="IPR036291">
    <property type="entry name" value="NAD(P)-bd_dom_sf"/>
</dbReference>
<comment type="cofactor">
    <cofactor evidence="1">
        <name>pantetheine 4'-phosphate</name>
        <dbReference type="ChEBI" id="CHEBI:47942"/>
    </cofactor>
</comment>
<dbReference type="Pfam" id="PF22621">
    <property type="entry name" value="CurL-like_PKS_C"/>
    <property type="match status" value="1"/>
</dbReference>
<dbReference type="GO" id="GO:0006633">
    <property type="term" value="P:fatty acid biosynthetic process"/>
    <property type="evidence" value="ECO:0007669"/>
    <property type="project" value="TreeGrafter"/>
</dbReference>
<comment type="caution">
    <text evidence="12">The sequence shown here is derived from an EMBL/GenBank/DDBJ whole genome shotgun (WGS) entry which is preliminary data.</text>
</comment>
<feature type="compositionally biased region" description="Low complexity" evidence="9">
    <location>
        <begin position="1507"/>
        <end position="1517"/>
    </location>
</feature>
<feature type="domain" description="Carrier" evidence="10">
    <location>
        <begin position="1536"/>
        <end position="1611"/>
    </location>
</feature>
<proteinExistence type="predicted"/>
<dbReference type="SUPFAM" id="SSF52151">
    <property type="entry name" value="FabD/lysophospholipase-like"/>
    <property type="match status" value="2"/>
</dbReference>
<dbReference type="InterPro" id="IPR014043">
    <property type="entry name" value="Acyl_transferase_dom"/>
</dbReference>
<keyword evidence="5" id="KW-0276">Fatty acid metabolism</keyword>
<dbReference type="InterPro" id="IPR014031">
    <property type="entry name" value="Ketoacyl_synth_C"/>
</dbReference>
<dbReference type="InterPro" id="IPR020841">
    <property type="entry name" value="PKS_Beta-ketoAc_synthase_dom"/>
</dbReference>
<keyword evidence="4" id="KW-0808">Transferase</keyword>
<dbReference type="PANTHER" id="PTHR43775:SF51">
    <property type="entry name" value="INACTIVE PHENOLPHTHIOCEROL SYNTHESIS POLYKETIDE SYNTHASE TYPE I PKS1-RELATED"/>
    <property type="match status" value="1"/>
</dbReference>
<feature type="region of interest" description="Disordered" evidence="9">
    <location>
        <begin position="3209"/>
        <end position="3240"/>
    </location>
</feature>
<dbReference type="InterPro" id="IPR016039">
    <property type="entry name" value="Thiolase-like"/>
</dbReference>